<reference evidence="3" key="1">
    <citation type="journal article" date="2011" name="Genome Res.">
        <title>Phylogeny-wide analysis of social amoeba genomes highlights ancient origins for complex intercellular communication.</title>
        <authorList>
            <person name="Heidel A.J."/>
            <person name="Lawal H.M."/>
            <person name="Felder M."/>
            <person name="Schilde C."/>
            <person name="Helps N.R."/>
            <person name="Tunggal B."/>
            <person name="Rivero F."/>
            <person name="John U."/>
            <person name="Schleicher M."/>
            <person name="Eichinger L."/>
            <person name="Platzer M."/>
            <person name="Noegel A.A."/>
            <person name="Schaap P."/>
            <person name="Gloeckner G."/>
        </authorList>
    </citation>
    <scope>NUCLEOTIDE SEQUENCE [LARGE SCALE GENOMIC DNA]</scope>
    <source>
        <strain evidence="3">SH3</strain>
    </source>
</reference>
<sequence>MFRATIVALCSKNKNNPIKKATSAKSNLNQKQKKSHKAEEAVEKQREEKRRLKQERAEMGLMGTNDPLIIRAYKELEEEGFFETSGTNNPFKDILQKPSDVIEQ</sequence>
<dbReference type="OMA" id="FCREATR"/>
<feature type="compositionally biased region" description="Basic and acidic residues" evidence="1">
    <location>
        <begin position="37"/>
        <end position="58"/>
    </location>
</feature>
<feature type="region of interest" description="Disordered" evidence="1">
    <location>
        <begin position="17"/>
        <end position="60"/>
    </location>
</feature>
<dbReference type="AlphaFoldDB" id="F4Q8E0"/>
<dbReference type="OrthoDB" id="10404378at2759"/>
<proteinExistence type="predicted"/>
<protein>
    <submittedName>
        <fullName evidence="2">Uncharacterized protein</fullName>
    </submittedName>
</protein>
<dbReference type="GeneID" id="14867998"/>
<name>F4Q8E0_CACFS</name>
<keyword evidence="3" id="KW-1185">Reference proteome</keyword>
<dbReference type="Proteomes" id="UP000007797">
    <property type="component" value="Unassembled WGS sequence"/>
</dbReference>
<dbReference type="EMBL" id="GL883025">
    <property type="protein sequence ID" value="EGG16040.1"/>
    <property type="molecule type" value="Genomic_DNA"/>
</dbReference>
<evidence type="ECO:0000256" key="1">
    <source>
        <dbReference type="SAM" id="MobiDB-lite"/>
    </source>
</evidence>
<dbReference type="RefSeq" id="XP_004352365.1">
    <property type="nucleotide sequence ID" value="XM_004352313.1"/>
</dbReference>
<evidence type="ECO:0000313" key="2">
    <source>
        <dbReference type="EMBL" id="EGG16040.1"/>
    </source>
</evidence>
<gene>
    <name evidence="2" type="ORF">DFA_09712</name>
</gene>
<feature type="region of interest" description="Disordered" evidence="1">
    <location>
        <begin position="84"/>
        <end position="104"/>
    </location>
</feature>
<organism evidence="2 3">
    <name type="scientific">Cavenderia fasciculata</name>
    <name type="common">Slime mold</name>
    <name type="synonym">Dictyostelium fasciculatum</name>
    <dbReference type="NCBI Taxonomy" id="261658"/>
    <lineage>
        <taxon>Eukaryota</taxon>
        <taxon>Amoebozoa</taxon>
        <taxon>Evosea</taxon>
        <taxon>Eumycetozoa</taxon>
        <taxon>Dictyostelia</taxon>
        <taxon>Acytosteliales</taxon>
        <taxon>Cavenderiaceae</taxon>
        <taxon>Cavenderia</taxon>
    </lineage>
</organism>
<dbReference type="KEGG" id="dfa:DFA_09712"/>
<evidence type="ECO:0000313" key="3">
    <source>
        <dbReference type="Proteomes" id="UP000007797"/>
    </source>
</evidence>
<accession>F4Q8E0</accession>